<sequence length="576" mass="65476">MPSEILFPFATHHLYRIRMDLVLQLEQELTFTHDRFIDSWEACKQSFLELGRMASDTYKPLSELTRSAEALLRYVTWFRTYYLVDVARLEAQIDLIGPLGENHLQHWLRLNAKDLTAVICQLSLTQHEKPLNVTGKHLIAVAASSSLSEEPSSKMKNMNVFESSTFSFVCTSQEIVQVLTTLTTDSASPQLKSNCIGKFIRESRQRLDSSFHNPTKSSRECRPALDTSEVKDVVETEHVIDIANAISSDQFRQLELPCVSSETKGMVNICEERGLEQSLESEFFSRAAKSDFEELSSDFFRFKKQKFQAALSAVDHFHSEWKAVEEQGHNAIERLKNCSGLHQEQYHQLDSDLWDLILHLQNGIENLQGLQRELQHMRASTSLSAQWSTTQALDNLWLVVLKCTSEPQEHDRRVIVKDAMAEVQHLIRTLKLRSSSETSSSFTTEATPTSVSLADEIAKADMSVVEAAELEINSPSIKRPSNSPAPSDLTSLATDSRMASYLPTHAVQQFVRLVLVRQLTTHTWICVLISILIFGIGLGWIAAMINQAALRVSHNYMDYEFRQMLRRHGQERHFTS</sequence>
<keyword evidence="1" id="KW-0472">Membrane</keyword>
<dbReference type="Proteomes" id="UP001163798">
    <property type="component" value="Unassembled WGS sequence"/>
</dbReference>
<keyword evidence="1" id="KW-0812">Transmembrane</keyword>
<evidence type="ECO:0000313" key="2">
    <source>
        <dbReference type="EMBL" id="KAJ3781099.1"/>
    </source>
</evidence>
<comment type="caution">
    <text evidence="2">The sequence shown here is derived from an EMBL/GenBank/DDBJ whole genome shotgun (WGS) entry which is preliminary data.</text>
</comment>
<dbReference type="EMBL" id="MU793604">
    <property type="protein sequence ID" value="KAJ3781099.1"/>
    <property type="molecule type" value="Genomic_DNA"/>
</dbReference>
<name>A0AA38NJM9_9AGAR</name>
<keyword evidence="3" id="KW-1185">Reference proteome</keyword>
<dbReference type="AlphaFoldDB" id="A0AA38NJM9"/>
<protein>
    <submittedName>
        <fullName evidence="2">Uncharacterized protein</fullName>
    </submittedName>
</protein>
<reference evidence="2" key="1">
    <citation type="submission" date="2022-08" db="EMBL/GenBank/DDBJ databases">
        <authorList>
            <consortium name="DOE Joint Genome Institute"/>
            <person name="Min B."/>
            <person name="Riley R."/>
            <person name="Sierra-Patev S."/>
            <person name="Naranjo-Ortiz M."/>
            <person name="Looney B."/>
            <person name="Konkel Z."/>
            <person name="Slot J.C."/>
            <person name="Sakamoto Y."/>
            <person name="Steenwyk J.L."/>
            <person name="Rokas A."/>
            <person name="Carro J."/>
            <person name="Camarero S."/>
            <person name="Ferreira P."/>
            <person name="Molpeceres G."/>
            <person name="Ruiz-Duenas F.J."/>
            <person name="Serrano A."/>
            <person name="Henrissat B."/>
            <person name="Drula E."/>
            <person name="Hughes K.W."/>
            <person name="Mata J.L."/>
            <person name="Ishikawa N.K."/>
            <person name="Vargas-Isla R."/>
            <person name="Ushijima S."/>
            <person name="Smith C.A."/>
            <person name="Ahrendt S."/>
            <person name="Andreopoulos W."/>
            <person name="He G."/>
            <person name="Labutti K."/>
            <person name="Lipzen A."/>
            <person name="Ng V."/>
            <person name="Sandor L."/>
            <person name="Barry K."/>
            <person name="Martinez A.T."/>
            <person name="Xiao Y."/>
            <person name="Gibbons J.G."/>
            <person name="Terashima K."/>
            <person name="Hibbett D.S."/>
            <person name="Grigoriev I.V."/>
        </authorList>
    </citation>
    <scope>NUCLEOTIDE SEQUENCE</scope>
    <source>
        <strain evidence="2">TFB10291</strain>
    </source>
</reference>
<proteinExistence type="predicted"/>
<evidence type="ECO:0000256" key="1">
    <source>
        <dbReference type="SAM" id="Phobius"/>
    </source>
</evidence>
<gene>
    <name evidence="2" type="ORF">GGU10DRAFT_379886</name>
</gene>
<feature type="transmembrane region" description="Helical" evidence="1">
    <location>
        <begin position="522"/>
        <end position="545"/>
    </location>
</feature>
<accession>A0AA38NJM9</accession>
<keyword evidence="1" id="KW-1133">Transmembrane helix</keyword>
<evidence type="ECO:0000313" key="3">
    <source>
        <dbReference type="Proteomes" id="UP001163798"/>
    </source>
</evidence>
<organism evidence="2 3">
    <name type="scientific">Lentinula aff. detonsa</name>
    <dbReference type="NCBI Taxonomy" id="2804958"/>
    <lineage>
        <taxon>Eukaryota</taxon>
        <taxon>Fungi</taxon>
        <taxon>Dikarya</taxon>
        <taxon>Basidiomycota</taxon>
        <taxon>Agaricomycotina</taxon>
        <taxon>Agaricomycetes</taxon>
        <taxon>Agaricomycetidae</taxon>
        <taxon>Agaricales</taxon>
        <taxon>Marasmiineae</taxon>
        <taxon>Omphalotaceae</taxon>
        <taxon>Lentinula</taxon>
    </lineage>
</organism>